<dbReference type="GO" id="GO:0008483">
    <property type="term" value="F:transaminase activity"/>
    <property type="evidence" value="ECO:0007669"/>
    <property type="project" value="UniProtKB-KW"/>
</dbReference>
<reference evidence="4" key="3">
    <citation type="submission" date="2018-10" db="EMBL/GenBank/DDBJ databases">
        <authorList>
            <person name="Whitman W."/>
            <person name="Huntemann M."/>
            <person name="Clum A."/>
            <person name="Pillay M."/>
            <person name="Palaniappan K."/>
            <person name="Varghese N."/>
            <person name="Mikhailova N."/>
            <person name="Stamatis D."/>
            <person name="Reddy T."/>
            <person name="Daum C."/>
            <person name="Shapiro N."/>
            <person name="Ivanova N."/>
            <person name="Kyrpides N."/>
            <person name="Woyke T."/>
        </authorList>
    </citation>
    <scope>NUCLEOTIDE SEQUENCE</scope>
    <source>
        <strain evidence="4">CGMCC 1.10124</strain>
    </source>
</reference>
<dbReference type="EMBL" id="CP034145">
    <property type="protein sequence ID" value="AZH25096.1"/>
    <property type="molecule type" value="Genomic_DNA"/>
</dbReference>
<keyword evidence="4" id="KW-0808">Transferase</keyword>
<dbReference type="SUPFAM" id="SSF56752">
    <property type="entry name" value="D-aminoacid aminotransferase-like PLP-dependent enzymes"/>
    <property type="match status" value="1"/>
</dbReference>
<keyword evidence="4" id="KW-0032">Aminotransferase</keyword>
<dbReference type="InterPro" id="IPR043132">
    <property type="entry name" value="BCAT-like_C"/>
</dbReference>
<name>A0A3M0CWS3_9EURY</name>
<dbReference type="InterPro" id="IPR043131">
    <property type="entry name" value="BCAT-like_N"/>
</dbReference>
<evidence type="ECO:0000256" key="1">
    <source>
        <dbReference type="ARBA" id="ARBA00009320"/>
    </source>
</evidence>
<evidence type="ECO:0000313" key="4">
    <source>
        <dbReference type="EMBL" id="RMB13682.1"/>
    </source>
</evidence>
<protein>
    <submittedName>
        <fullName evidence="3">Aminodeoxychorismate lyase</fullName>
    </submittedName>
    <submittedName>
        <fullName evidence="4">Branched-chain amino acid aminotransferase</fullName>
    </submittedName>
</protein>
<dbReference type="InterPro" id="IPR050571">
    <property type="entry name" value="Class-IV_PLP-Dep_Aminotrnsfr"/>
</dbReference>
<reference evidence="4 5" key="1">
    <citation type="journal article" date="2015" name="Stand. Genomic Sci.">
        <title>Genomic Encyclopedia of Bacterial and Archaeal Type Strains, Phase III: the genomes of soil and plant-associated and newly described type strains.</title>
        <authorList>
            <person name="Whitman W.B."/>
            <person name="Woyke T."/>
            <person name="Klenk H.P."/>
            <person name="Zhou Y."/>
            <person name="Lilburn T.G."/>
            <person name="Beck B.J."/>
            <person name="De Vos P."/>
            <person name="Vandamme P."/>
            <person name="Eisen J.A."/>
            <person name="Garrity G."/>
            <person name="Hugenholtz P."/>
            <person name="Kyrpides N.C."/>
        </authorList>
    </citation>
    <scope>NUCLEOTIDE SEQUENCE [LARGE SCALE GENOMIC DNA]</scope>
    <source>
        <strain evidence="4 5">CGMCC 1.10124</strain>
    </source>
</reference>
<dbReference type="Gene3D" id="3.30.470.10">
    <property type="match status" value="1"/>
</dbReference>
<dbReference type="Pfam" id="PF01063">
    <property type="entry name" value="Aminotran_4"/>
    <property type="match status" value="1"/>
</dbReference>
<dbReference type="Proteomes" id="UP000282007">
    <property type="component" value="Chromosome"/>
</dbReference>
<dbReference type="Gene3D" id="3.20.10.10">
    <property type="entry name" value="D-amino Acid Aminotransferase, subunit A, domain 2"/>
    <property type="match status" value="1"/>
</dbReference>
<gene>
    <name evidence="4" type="ORF">ATH50_2121</name>
    <name evidence="3" type="ORF">DU502_06775</name>
</gene>
<evidence type="ECO:0000256" key="2">
    <source>
        <dbReference type="SAM" id="MobiDB-lite"/>
    </source>
</evidence>
<dbReference type="PANTHER" id="PTHR42743:SF11">
    <property type="entry name" value="AMINODEOXYCHORISMATE LYASE"/>
    <property type="match status" value="1"/>
</dbReference>
<proteinExistence type="inferred from homology"/>
<sequence>MQYYVDGSLVDAEAAALPVDDRGLSFGDAVREPLRAVDGTPVAWQAHVDRLLDACDALGFDPGVDAAELRDRVAETLAANDPDDALVHLSITRGREQRTASSSLLDRARPPTDPDPTVVVTVDPLSSERTPVALQTVRTRPIGPVAVPAAPVTHNRLDAVRAQAELRQAAPPDDDPADEALLLADEAHVVGGTASDPVFVADDALRLPALDDWPARTATRAVVRDLARAEGFPVVEGDYTPADFRAADEAFVAEPTAGVRPVARLDGVAVGGGPLTRLLAHLYDERVVGDD</sequence>
<dbReference type="RefSeq" id="WP_121920746.1">
    <property type="nucleotide sequence ID" value="NZ_CP034145.1"/>
</dbReference>
<dbReference type="PANTHER" id="PTHR42743">
    <property type="entry name" value="AMINO-ACID AMINOTRANSFERASE"/>
    <property type="match status" value="1"/>
</dbReference>
<dbReference type="Proteomes" id="UP000277326">
    <property type="component" value="Unassembled WGS sequence"/>
</dbReference>
<dbReference type="OrthoDB" id="307415at2157"/>
<evidence type="ECO:0000313" key="6">
    <source>
        <dbReference type="Proteomes" id="UP000282007"/>
    </source>
</evidence>
<comment type="similarity">
    <text evidence="1">Belongs to the class-IV pyridoxal-phosphate-dependent aminotransferase family.</text>
</comment>
<dbReference type="AlphaFoldDB" id="A0A3M0CWS3"/>
<dbReference type="EMBL" id="REFS01000004">
    <property type="protein sequence ID" value="RMB13682.1"/>
    <property type="molecule type" value="Genomic_DNA"/>
</dbReference>
<reference evidence="3 6" key="2">
    <citation type="submission" date="2018-07" db="EMBL/GenBank/DDBJ databases">
        <title>Genome sequences of Haloplanus aerogenes JCM 16430T.</title>
        <authorList>
            <person name="Kim Y.B."/>
            <person name="Roh S.W."/>
        </authorList>
    </citation>
    <scope>NUCLEOTIDE SEQUENCE [LARGE SCALE GENOMIC DNA]</scope>
    <source>
        <strain evidence="3 6">JCM 16430</strain>
    </source>
</reference>
<dbReference type="GeneID" id="38470975"/>
<organism evidence="4 5">
    <name type="scientific">Haloplanus aerogenes</name>
    <dbReference type="NCBI Taxonomy" id="660522"/>
    <lineage>
        <taxon>Archaea</taxon>
        <taxon>Methanobacteriati</taxon>
        <taxon>Methanobacteriota</taxon>
        <taxon>Stenosarchaea group</taxon>
        <taxon>Halobacteria</taxon>
        <taxon>Halobacteriales</taxon>
        <taxon>Haloferacaceae</taxon>
        <taxon>Haloplanus</taxon>
    </lineage>
</organism>
<accession>A0A3M0CWS3</accession>
<evidence type="ECO:0000313" key="5">
    <source>
        <dbReference type="Proteomes" id="UP000277326"/>
    </source>
</evidence>
<dbReference type="GO" id="GO:0046394">
    <property type="term" value="P:carboxylic acid biosynthetic process"/>
    <property type="evidence" value="ECO:0007669"/>
    <property type="project" value="UniProtKB-ARBA"/>
</dbReference>
<feature type="region of interest" description="Disordered" evidence="2">
    <location>
        <begin position="97"/>
        <end position="117"/>
    </location>
</feature>
<dbReference type="InterPro" id="IPR036038">
    <property type="entry name" value="Aminotransferase-like"/>
</dbReference>
<dbReference type="InterPro" id="IPR001544">
    <property type="entry name" value="Aminotrans_IV"/>
</dbReference>
<keyword evidence="3" id="KW-0456">Lyase</keyword>
<dbReference type="KEGG" id="haer:DU502_06775"/>
<dbReference type="GO" id="GO:0016829">
    <property type="term" value="F:lyase activity"/>
    <property type="evidence" value="ECO:0007669"/>
    <property type="project" value="UniProtKB-KW"/>
</dbReference>
<keyword evidence="6" id="KW-1185">Reference proteome</keyword>
<evidence type="ECO:0000313" key="3">
    <source>
        <dbReference type="EMBL" id="AZH25096.1"/>
    </source>
</evidence>